<protein>
    <submittedName>
        <fullName evidence="1">Uncharacterized protein</fullName>
    </submittedName>
</protein>
<dbReference type="Proteomes" id="UP000248536">
    <property type="component" value="Chromosome"/>
</dbReference>
<sequence>MEQIYRNEYGACYAIQNAPNPICTLQLVVDSIGIFMSVDDLSHLLEVVRNSDKACFCEECQGNPCNKIWCSGPMHDLCLKIDEDRLKQLEDLIVGTQFTLNMNQTLEEYRIG</sequence>
<evidence type="ECO:0000313" key="1">
    <source>
        <dbReference type="EMBL" id="AWX43922.1"/>
    </source>
</evidence>
<dbReference type="KEGG" id="spon:HME9304_00920"/>
<name>A0A2Z4LQ77_9FLAO</name>
<gene>
    <name evidence="1" type="ORF">HME9304_00920</name>
</gene>
<evidence type="ECO:0000313" key="2">
    <source>
        <dbReference type="Proteomes" id="UP000248536"/>
    </source>
</evidence>
<dbReference type="EMBL" id="CP030104">
    <property type="protein sequence ID" value="AWX43922.1"/>
    <property type="molecule type" value="Genomic_DNA"/>
</dbReference>
<dbReference type="OrthoDB" id="1180792at2"/>
<dbReference type="RefSeq" id="WP_112377443.1">
    <property type="nucleotide sequence ID" value="NZ_CP030104.1"/>
</dbReference>
<keyword evidence="2" id="KW-1185">Reference proteome</keyword>
<accession>A0A2Z4LQ77</accession>
<dbReference type="AlphaFoldDB" id="A0A2Z4LQ77"/>
<reference evidence="1 2" key="1">
    <citation type="submission" date="2018-06" db="EMBL/GenBank/DDBJ databases">
        <title>Spongiibacterium sp. HME9304 Genome sequencing and assembly.</title>
        <authorList>
            <person name="Kang H."/>
            <person name="Kim H."/>
            <person name="Joh K."/>
        </authorList>
    </citation>
    <scope>NUCLEOTIDE SEQUENCE [LARGE SCALE GENOMIC DNA]</scope>
    <source>
        <strain evidence="1 2">HME9304</strain>
    </source>
</reference>
<organism evidence="1 2">
    <name type="scientific">Flagellimonas maritima</name>
    <dbReference type="NCBI Taxonomy" id="1383885"/>
    <lineage>
        <taxon>Bacteria</taxon>
        <taxon>Pseudomonadati</taxon>
        <taxon>Bacteroidota</taxon>
        <taxon>Flavobacteriia</taxon>
        <taxon>Flavobacteriales</taxon>
        <taxon>Flavobacteriaceae</taxon>
        <taxon>Flagellimonas</taxon>
    </lineage>
</organism>
<proteinExistence type="predicted"/>